<sequence>MSDWFADRSAALLRLRRAQTRVVTGVVPNIAAEDGAIATPSVLHLDGPRGGRFVVQRVRVERTLAPFDAGASFASAEAEWNAEGSSGRTYAPKVDGSLRLELRTPDGEFHSITLLHGGRVLQLTSYSPELDVPHPADDGEGGGDDAQDAAADPLSADTLDAPPEFAHVDQAAAVAEGGTAADPRPEHIAAEERSAGPDYGYRLRHAG</sequence>
<dbReference type="AlphaFoldDB" id="A0A6H9WGA0"/>
<evidence type="ECO:0000313" key="3">
    <source>
        <dbReference type="Proteomes" id="UP000431744"/>
    </source>
</evidence>
<evidence type="ECO:0000256" key="1">
    <source>
        <dbReference type="SAM" id="MobiDB-lite"/>
    </source>
</evidence>
<comment type="caution">
    <text evidence="2">The sequence shown here is derived from an EMBL/GenBank/DDBJ whole genome shotgun (WGS) entry which is preliminary data.</text>
</comment>
<protein>
    <submittedName>
        <fullName evidence="2">Uncharacterized protein</fullName>
    </submittedName>
</protein>
<dbReference type="Proteomes" id="UP000431744">
    <property type="component" value="Unassembled WGS sequence"/>
</dbReference>
<name>A0A6H9WGA0_9MICO</name>
<accession>A0A6H9WGA0</accession>
<organism evidence="2 3">
    <name type="scientific">Pseudoclavibacter endophyticus</name>
    <dbReference type="NCBI Taxonomy" id="1778590"/>
    <lineage>
        <taxon>Bacteria</taxon>
        <taxon>Bacillati</taxon>
        <taxon>Actinomycetota</taxon>
        <taxon>Actinomycetes</taxon>
        <taxon>Micrococcales</taxon>
        <taxon>Microbacteriaceae</taxon>
        <taxon>Pseudoclavibacter</taxon>
    </lineage>
</organism>
<evidence type="ECO:0000313" key="2">
    <source>
        <dbReference type="EMBL" id="KAB1648034.1"/>
    </source>
</evidence>
<reference evidence="2 3" key="1">
    <citation type="submission" date="2019-09" db="EMBL/GenBank/DDBJ databases">
        <title>Phylogeny of genus Pseudoclavibacter and closely related genus.</title>
        <authorList>
            <person name="Li Y."/>
        </authorList>
    </citation>
    <scope>NUCLEOTIDE SEQUENCE [LARGE SCALE GENOMIC DNA]</scope>
    <source>
        <strain evidence="2 3">EGI 60007</strain>
    </source>
</reference>
<dbReference type="RefSeq" id="WP_158029229.1">
    <property type="nucleotide sequence ID" value="NZ_BMHG01000001.1"/>
</dbReference>
<dbReference type="EMBL" id="WBJY01000002">
    <property type="protein sequence ID" value="KAB1648034.1"/>
    <property type="molecule type" value="Genomic_DNA"/>
</dbReference>
<dbReference type="OrthoDB" id="9909208at2"/>
<proteinExistence type="predicted"/>
<feature type="compositionally biased region" description="Acidic residues" evidence="1">
    <location>
        <begin position="138"/>
        <end position="147"/>
    </location>
</feature>
<keyword evidence="3" id="KW-1185">Reference proteome</keyword>
<feature type="region of interest" description="Disordered" evidence="1">
    <location>
        <begin position="175"/>
        <end position="207"/>
    </location>
</feature>
<feature type="region of interest" description="Disordered" evidence="1">
    <location>
        <begin position="128"/>
        <end position="161"/>
    </location>
</feature>
<feature type="compositionally biased region" description="Basic and acidic residues" evidence="1">
    <location>
        <begin position="183"/>
        <end position="195"/>
    </location>
</feature>
<gene>
    <name evidence="2" type="ORF">F8O04_09875</name>
</gene>